<organism evidence="1 2">
    <name type="scientific">Cytobacillus firmus DS1</name>
    <dbReference type="NCBI Taxonomy" id="1307436"/>
    <lineage>
        <taxon>Bacteria</taxon>
        <taxon>Bacillati</taxon>
        <taxon>Bacillota</taxon>
        <taxon>Bacilli</taxon>
        <taxon>Bacillales</taxon>
        <taxon>Bacillaceae</taxon>
        <taxon>Cytobacillus</taxon>
    </lineage>
</organism>
<evidence type="ECO:0000313" key="1">
    <source>
        <dbReference type="EMBL" id="EWG08623.1"/>
    </source>
</evidence>
<reference evidence="2" key="1">
    <citation type="submission" date="2013-03" db="EMBL/GenBank/DDBJ databases">
        <title>Draft genome sequence of Bacillus firmus DS1.</title>
        <authorList>
            <person name="Peng D."/>
            <person name="Zhu L."/>
            <person name="Sun M."/>
        </authorList>
    </citation>
    <scope>NUCLEOTIDE SEQUENCE [LARGE SCALE GENOMIC DNA]</scope>
    <source>
        <strain evidence="2">DS1</strain>
    </source>
</reference>
<comment type="caution">
    <text evidence="1">The sequence shown here is derived from an EMBL/GenBank/DDBJ whole genome shotgun (WGS) entry which is preliminary data.</text>
</comment>
<dbReference type="RefSeq" id="WP_051488999.1">
    <property type="nucleotide sequence ID" value="NZ_APVL01000034.1"/>
</dbReference>
<sequence>MNAYCMHNGYYGEPNFEEMGKMTGKGKSEILRILKSLYENQKISFDGQAIDIMALYRKLNSILESEKSIGSRIAESRYQMRMMGSYDDNHMGMVELYPLESGVSVLSNTGWGSRKMWNKDDMLKLADEIKSFAEDVTQDYIDNYNLQLEEKRKFELERIQERNKQRAEEKRQREIPKPGLILLIRYPNSLYRFTYSTSLSLQAKIENIKVQEGDNIQIIHSLETHDTLKFYHKFIETQFSSRLEGRYYHFTDEDVQYFSDEKFPANALEWFKGPSIIEEEMTSSR</sequence>
<name>W7KR68_CYTFI</name>
<proteinExistence type="predicted"/>
<protein>
    <submittedName>
        <fullName evidence="1">NADH dehydrogenase subunit 2</fullName>
    </submittedName>
</protein>
<dbReference type="EMBL" id="APVL01000034">
    <property type="protein sequence ID" value="EWG08623.1"/>
    <property type="molecule type" value="Genomic_DNA"/>
</dbReference>
<gene>
    <name evidence="1" type="ORF">PBF_23278</name>
</gene>
<dbReference type="PATRIC" id="fig|1307436.3.peg.4960"/>
<dbReference type="AlphaFoldDB" id="W7KR68"/>
<dbReference type="eggNOG" id="ENOG5030EA3">
    <property type="taxonomic scope" value="Bacteria"/>
</dbReference>
<accession>W7KR68</accession>
<dbReference type="OrthoDB" id="2877834at2"/>
<reference evidence="1 2" key="2">
    <citation type="journal article" date="2016" name="Sci. Rep.">
        <title>A novel serine protease, Sep1, from Bacillus firmus DS-1 has nematicidal activity and degrades multiple intestinal-associated nematode proteins.</title>
        <authorList>
            <person name="Geng C."/>
            <person name="Nie X."/>
            <person name="Tang Z."/>
            <person name="Zhang Y."/>
            <person name="Lin J."/>
            <person name="Sun M."/>
            <person name="Peng D."/>
        </authorList>
    </citation>
    <scope>NUCLEOTIDE SEQUENCE [LARGE SCALE GENOMIC DNA]</scope>
    <source>
        <strain evidence="1 2">DS1</strain>
    </source>
</reference>
<evidence type="ECO:0000313" key="2">
    <source>
        <dbReference type="Proteomes" id="UP000019270"/>
    </source>
</evidence>
<dbReference type="Proteomes" id="UP000019270">
    <property type="component" value="Unassembled WGS sequence"/>
</dbReference>